<evidence type="ECO:0000256" key="5">
    <source>
        <dbReference type="SAM" id="MobiDB-lite"/>
    </source>
</evidence>
<evidence type="ECO:0000256" key="2">
    <source>
        <dbReference type="ARBA" id="ARBA00022723"/>
    </source>
</evidence>
<dbReference type="RefSeq" id="WP_133108590.1">
    <property type="nucleotide sequence ID" value="NZ_SMNA01000007.1"/>
</dbReference>
<dbReference type="Gene3D" id="3.30.1120.10">
    <property type="match status" value="1"/>
</dbReference>
<feature type="compositionally biased region" description="Basic and acidic residues" evidence="5">
    <location>
        <begin position="416"/>
        <end position="430"/>
    </location>
</feature>
<evidence type="ECO:0000256" key="3">
    <source>
        <dbReference type="ARBA" id="ARBA00022801"/>
    </source>
</evidence>
<evidence type="ECO:0000256" key="4">
    <source>
        <dbReference type="ARBA" id="ARBA00022837"/>
    </source>
</evidence>
<dbReference type="Gene3D" id="3.40.720.10">
    <property type="entry name" value="Alkaline Phosphatase, subunit A"/>
    <property type="match status" value="1"/>
</dbReference>
<evidence type="ECO:0000313" key="7">
    <source>
        <dbReference type="EMBL" id="TDE91556.1"/>
    </source>
</evidence>
<evidence type="ECO:0000259" key="6">
    <source>
        <dbReference type="Pfam" id="PF00884"/>
    </source>
</evidence>
<keyword evidence="4" id="KW-0106">Calcium</keyword>
<dbReference type="PANTHER" id="PTHR42693">
    <property type="entry name" value="ARYLSULFATASE FAMILY MEMBER"/>
    <property type="match status" value="1"/>
</dbReference>
<dbReference type="PROSITE" id="PS00523">
    <property type="entry name" value="SULFATASE_1"/>
    <property type="match status" value="1"/>
</dbReference>
<keyword evidence="3" id="KW-0378">Hydrolase</keyword>
<dbReference type="Proteomes" id="UP000504882">
    <property type="component" value="Unassembled WGS sequence"/>
</dbReference>
<dbReference type="Pfam" id="PF00884">
    <property type="entry name" value="Sulfatase"/>
    <property type="match status" value="1"/>
</dbReference>
<feature type="region of interest" description="Disordered" evidence="5">
    <location>
        <begin position="416"/>
        <end position="443"/>
    </location>
</feature>
<feature type="domain" description="Sulfatase N-terminal" evidence="6">
    <location>
        <begin position="6"/>
        <end position="318"/>
    </location>
</feature>
<organism evidence="7 8">
    <name type="scientific">Occultella glacieicola</name>
    <dbReference type="NCBI Taxonomy" id="2518684"/>
    <lineage>
        <taxon>Bacteria</taxon>
        <taxon>Bacillati</taxon>
        <taxon>Actinomycetota</taxon>
        <taxon>Actinomycetes</taxon>
        <taxon>Micrococcales</taxon>
        <taxon>Ruaniaceae</taxon>
        <taxon>Occultella</taxon>
    </lineage>
</organism>
<dbReference type="EMBL" id="SMNA01000007">
    <property type="protein sequence ID" value="TDE91556.1"/>
    <property type="molecule type" value="Genomic_DNA"/>
</dbReference>
<dbReference type="PROSITE" id="PS00149">
    <property type="entry name" value="SULFATASE_2"/>
    <property type="match status" value="1"/>
</dbReference>
<accession>A0ABY2E0S3</accession>
<evidence type="ECO:0000256" key="1">
    <source>
        <dbReference type="ARBA" id="ARBA00008779"/>
    </source>
</evidence>
<protein>
    <submittedName>
        <fullName evidence="7">Cerebroside-sulfatase</fullName>
    </submittedName>
</protein>
<evidence type="ECO:0000313" key="8">
    <source>
        <dbReference type="Proteomes" id="UP000504882"/>
    </source>
</evidence>
<reference evidence="7 8" key="1">
    <citation type="submission" date="2019-03" db="EMBL/GenBank/DDBJ databases">
        <title>Genomic features of bacteria from cold environments.</title>
        <authorList>
            <person name="Shen L."/>
        </authorList>
    </citation>
    <scope>NUCLEOTIDE SEQUENCE [LARGE SCALE GENOMIC DNA]</scope>
    <source>
        <strain evidence="8">T3246-1</strain>
    </source>
</reference>
<dbReference type="PANTHER" id="PTHR42693:SF53">
    <property type="entry name" value="ENDO-4-O-SULFATASE"/>
    <property type="match status" value="1"/>
</dbReference>
<sequence length="460" mass="50492">MDNGRPNIVLINCDDLGYGDLGCYGSERNRTPAIDRLAVEGLRLTDFYVASPVCSPSRAALMTGSLPARVGFTSFDGRAVLFPGMRHGLAPGEQTLATMLRDAGYATAMVGKWHCGDQPEHLPRRHGFDSYLGLPYSNDMGRQQIDGVATGNPPLPLILDDDVIEQQPLMEALTERYTAEAVRLIRQHRGRPFFLYLAHLHPHLPHLTAERFARDSRNGPYGAAVEYVDWSTDVILRELDDLALTENTIVIFTSDNGSRVNDEGGSNAPLRGTKRTNFEGGVRVPCLVRWPGRVPAGAASGAVTSAMDLLPTLASLAGGDLASDRVRDGHDISPVWFDPEHADSPHDVLPYYWMHTLEAVRAGRWKLHLYRHEPADGEVRELYDLIADPGETTDVASDHPEVVADLTARAVQIRQRCGDERTGDPGRDLRPVGTVPDPRPLTSYDPHHPYLVAMYDGAAG</sequence>
<proteinExistence type="inferred from homology"/>
<dbReference type="CDD" id="cd16026">
    <property type="entry name" value="GALNS_like"/>
    <property type="match status" value="1"/>
</dbReference>
<dbReference type="InterPro" id="IPR024607">
    <property type="entry name" value="Sulfatase_CS"/>
</dbReference>
<gene>
    <name evidence="7" type="ORF">EXU48_15530</name>
</gene>
<keyword evidence="2" id="KW-0479">Metal-binding</keyword>
<keyword evidence="8" id="KW-1185">Reference proteome</keyword>
<name>A0ABY2E0S3_9MICO</name>
<dbReference type="InterPro" id="IPR000917">
    <property type="entry name" value="Sulfatase_N"/>
</dbReference>
<dbReference type="InterPro" id="IPR017850">
    <property type="entry name" value="Alkaline_phosphatase_core_sf"/>
</dbReference>
<comment type="caution">
    <text evidence="7">The sequence shown here is derived from an EMBL/GenBank/DDBJ whole genome shotgun (WGS) entry which is preliminary data.</text>
</comment>
<comment type="similarity">
    <text evidence="1">Belongs to the sulfatase family.</text>
</comment>
<dbReference type="InterPro" id="IPR050738">
    <property type="entry name" value="Sulfatase"/>
</dbReference>
<dbReference type="SUPFAM" id="SSF53649">
    <property type="entry name" value="Alkaline phosphatase-like"/>
    <property type="match status" value="1"/>
</dbReference>